<feature type="chain" id="PRO_5013088252" evidence="1">
    <location>
        <begin position="21"/>
        <end position="278"/>
    </location>
</feature>
<evidence type="ECO:0000313" key="3">
    <source>
        <dbReference type="EMBL" id="SIN86555.1"/>
    </source>
</evidence>
<sequence length="278" mass="31856">MKFFKVFFILSFFCFSFYKAQELPNVKLNQFRNSYAQDYKNDTLSLKIENPLFCPLRIIVFSDYLKGENLIDDTLKVMANENSFVEIKIFAKNINIEKIKFNINQAFGDDRKAIKQNNLALPFSKGKTYQIMQSNNGNFSHNDDYSRYAVDFNMKTGDTITSADDGFVVGVIKDYEYGGNDRKWRDYANYITIYHPESGLFTQYVHLKKDGSFVKVGDAVKRNQPIGLSGATGFASGEHLHFNVLVPEKGKTLKSVPFSFENNLSSESLKKNMKVTNK</sequence>
<accession>A0A1N6EU40</accession>
<dbReference type="STRING" id="59733.SAMN05421769_0702"/>
<proteinExistence type="predicted"/>
<keyword evidence="1" id="KW-0732">Signal</keyword>
<feature type="domain" description="M23ase beta-sheet core" evidence="2">
    <location>
        <begin position="148"/>
        <end position="246"/>
    </location>
</feature>
<dbReference type="InterPro" id="IPR011055">
    <property type="entry name" value="Dup_hybrid_motif"/>
</dbReference>
<protein>
    <submittedName>
        <fullName evidence="3">Murein DD-endopeptidase MepM and murein hydrolase activator NlpD, contain LysM domain</fullName>
    </submittedName>
</protein>
<evidence type="ECO:0000313" key="4">
    <source>
        <dbReference type="Proteomes" id="UP000184782"/>
    </source>
</evidence>
<gene>
    <name evidence="3" type="ORF">SAMN05421769_0702</name>
</gene>
<dbReference type="InterPro" id="IPR050570">
    <property type="entry name" value="Cell_wall_metabolism_enzyme"/>
</dbReference>
<dbReference type="Pfam" id="PF01551">
    <property type="entry name" value="Peptidase_M23"/>
    <property type="match status" value="1"/>
</dbReference>
<dbReference type="OrthoDB" id="9809488at2"/>
<dbReference type="Proteomes" id="UP000184782">
    <property type="component" value="Unassembled WGS sequence"/>
</dbReference>
<organism evidence="3 4">
    <name type="scientific">Chryseobacterium scophthalmum</name>
    <dbReference type="NCBI Taxonomy" id="59733"/>
    <lineage>
        <taxon>Bacteria</taxon>
        <taxon>Pseudomonadati</taxon>
        <taxon>Bacteroidota</taxon>
        <taxon>Flavobacteriia</taxon>
        <taxon>Flavobacteriales</taxon>
        <taxon>Weeksellaceae</taxon>
        <taxon>Chryseobacterium group</taxon>
        <taxon>Chryseobacterium</taxon>
    </lineage>
</organism>
<dbReference type="CDD" id="cd12797">
    <property type="entry name" value="M23_peptidase"/>
    <property type="match status" value="1"/>
</dbReference>
<evidence type="ECO:0000256" key="1">
    <source>
        <dbReference type="SAM" id="SignalP"/>
    </source>
</evidence>
<dbReference type="PANTHER" id="PTHR21666">
    <property type="entry name" value="PEPTIDASE-RELATED"/>
    <property type="match status" value="1"/>
</dbReference>
<dbReference type="EMBL" id="FSRQ01000001">
    <property type="protein sequence ID" value="SIN86555.1"/>
    <property type="molecule type" value="Genomic_DNA"/>
</dbReference>
<dbReference type="Gene3D" id="2.70.70.10">
    <property type="entry name" value="Glucose Permease (Domain IIA)"/>
    <property type="match status" value="1"/>
</dbReference>
<dbReference type="SUPFAM" id="SSF51261">
    <property type="entry name" value="Duplicated hybrid motif"/>
    <property type="match status" value="1"/>
</dbReference>
<dbReference type="PANTHER" id="PTHR21666:SF270">
    <property type="entry name" value="MUREIN HYDROLASE ACTIVATOR ENVC"/>
    <property type="match status" value="1"/>
</dbReference>
<dbReference type="AlphaFoldDB" id="A0A1N6EU40"/>
<keyword evidence="4" id="KW-1185">Reference proteome</keyword>
<dbReference type="InterPro" id="IPR016047">
    <property type="entry name" value="M23ase_b-sheet_dom"/>
</dbReference>
<reference evidence="4" key="1">
    <citation type="submission" date="2016-12" db="EMBL/GenBank/DDBJ databases">
        <authorList>
            <person name="Varghese N."/>
            <person name="Submissions S."/>
        </authorList>
    </citation>
    <scope>NUCLEOTIDE SEQUENCE [LARGE SCALE GENOMIC DNA]</scope>
    <source>
        <strain evidence="4">DSM 16779</strain>
    </source>
</reference>
<name>A0A1N6EU40_9FLAO</name>
<evidence type="ECO:0000259" key="2">
    <source>
        <dbReference type="Pfam" id="PF01551"/>
    </source>
</evidence>
<keyword evidence="3" id="KW-0378">Hydrolase</keyword>
<dbReference type="RefSeq" id="WP_074228800.1">
    <property type="nucleotide sequence ID" value="NZ_FSRQ01000001.1"/>
</dbReference>
<dbReference type="GO" id="GO:0004222">
    <property type="term" value="F:metalloendopeptidase activity"/>
    <property type="evidence" value="ECO:0007669"/>
    <property type="project" value="TreeGrafter"/>
</dbReference>
<feature type="signal peptide" evidence="1">
    <location>
        <begin position="1"/>
        <end position="20"/>
    </location>
</feature>